<dbReference type="AlphaFoldDB" id="A0A444ZFA6"/>
<dbReference type="EMBL" id="SDMP01000014">
    <property type="protein sequence ID" value="RYR12852.1"/>
    <property type="molecule type" value="Genomic_DNA"/>
</dbReference>
<evidence type="ECO:0000313" key="2">
    <source>
        <dbReference type="EMBL" id="RYR12852.1"/>
    </source>
</evidence>
<comment type="caution">
    <text evidence="2">The sequence shown here is derived from an EMBL/GenBank/DDBJ whole genome shotgun (WGS) entry which is preliminary data.</text>
</comment>
<dbReference type="Proteomes" id="UP000289738">
    <property type="component" value="Chromosome B04"/>
</dbReference>
<gene>
    <name evidence="2" type="ORF">Ahy_B04g070165</name>
</gene>
<feature type="coiled-coil region" evidence="1">
    <location>
        <begin position="201"/>
        <end position="235"/>
    </location>
</feature>
<evidence type="ECO:0000313" key="3">
    <source>
        <dbReference type="Proteomes" id="UP000289738"/>
    </source>
</evidence>
<name>A0A444ZFA6_ARAHY</name>
<keyword evidence="3" id="KW-1185">Reference proteome</keyword>
<evidence type="ECO:0000256" key="1">
    <source>
        <dbReference type="SAM" id="Coils"/>
    </source>
</evidence>
<protein>
    <submittedName>
        <fullName evidence="2">Uncharacterized protein</fullName>
    </submittedName>
</protein>
<proteinExistence type="predicted"/>
<keyword evidence="1" id="KW-0175">Coiled coil</keyword>
<organism evidence="2 3">
    <name type="scientific">Arachis hypogaea</name>
    <name type="common">Peanut</name>
    <dbReference type="NCBI Taxonomy" id="3818"/>
    <lineage>
        <taxon>Eukaryota</taxon>
        <taxon>Viridiplantae</taxon>
        <taxon>Streptophyta</taxon>
        <taxon>Embryophyta</taxon>
        <taxon>Tracheophyta</taxon>
        <taxon>Spermatophyta</taxon>
        <taxon>Magnoliopsida</taxon>
        <taxon>eudicotyledons</taxon>
        <taxon>Gunneridae</taxon>
        <taxon>Pentapetalae</taxon>
        <taxon>rosids</taxon>
        <taxon>fabids</taxon>
        <taxon>Fabales</taxon>
        <taxon>Fabaceae</taxon>
        <taxon>Papilionoideae</taxon>
        <taxon>50 kb inversion clade</taxon>
        <taxon>dalbergioids sensu lato</taxon>
        <taxon>Dalbergieae</taxon>
        <taxon>Pterocarpus clade</taxon>
        <taxon>Arachis</taxon>
    </lineage>
</organism>
<sequence length="245" mass="29136">MEEITKHTLHEQDIIEKMILSIRKKFGRIVLRGAYEDILALFKKLKKKEPSPQHYYQEQYDQYFDDDDMSDLLHLIPIMSNSTYQPSAPPIPPDSAELFENCSFEVHDCNEQVDFEGKGLVDNVYVPLLEKVCNIHPSLLECQRKRTYKYSGWALNALGRVLHFLETTKLEEMNVEACECLQMLWDEVQVFGFELSWLAPQVEFALNMEKLMREVEKLEEEKKSIFMRIQELRMKFKEQLYYLYI</sequence>
<reference evidence="2 3" key="1">
    <citation type="submission" date="2019-01" db="EMBL/GenBank/DDBJ databases">
        <title>Sequencing of cultivated peanut Arachis hypogaea provides insights into genome evolution and oil improvement.</title>
        <authorList>
            <person name="Chen X."/>
        </authorList>
    </citation>
    <scope>NUCLEOTIDE SEQUENCE [LARGE SCALE GENOMIC DNA]</scope>
    <source>
        <strain evidence="3">cv. Fuhuasheng</strain>
        <tissue evidence="2">Leaves</tissue>
    </source>
</reference>
<accession>A0A444ZFA6</accession>